<dbReference type="PANTHER" id="PTHR28005:SF1">
    <property type="entry name" value="AUTOPHAGY-RELATED PROTEIN 17"/>
    <property type="match status" value="1"/>
</dbReference>
<dbReference type="GO" id="GO:0060090">
    <property type="term" value="F:molecular adaptor activity"/>
    <property type="evidence" value="ECO:0007669"/>
    <property type="project" value="TreeGrafter"/>
</dbReference>
<dbReference type="GO" id="GO:0034045">
    <property type="term" value="C:phagophore assembly site membrane"/>
    <property type="evidence" value="ECO:0007669"/>
    <property type="project" value="UniProtKB-SubCell"/>
</dbReference>
<evidence type="ECO:0000256" key="3">
    <source>
        <dbReference type="ARBA" id="ARBA00022490"/>
    </source>
</evidence>
<feature type="domain" description="Autophagy protein ATG17-like" evidence="8">
    <location>
        <begin position="56"/>
        <end position="361"/>
    </location>
</feature>
<evidence type="ECO:0000256" key="7">
    <source>
        <dbReference type="SAM" id="MobiDB-lite"/>
    </source>
</evidence>
<evidence type="ECO:0000313" key="10">
    <source>
        <dbReference type="Proteomes" id="UP000224854"/>
    </source>
</evidence>
<evidence type="ECO:0000259" key="8">
    <source>
        <dbReference type="Pfam" id="PF04108"/>
    </source>
</evidence>
<feature type="compositionally biased region" description="Polar residues" evidence="7">
    <location>
        <begin position="289"/>
        <end position="301"/>
    </location>
</feature>
<name>A0A2C5YTX2_9HYPO</name>
<feature type="domain" description="Autophagy protein ATG17-like" evidence="8">
    <location>
        <begin position="403"/>
        <end position="508"/>
    </location>
</feature>
<proteinExistence type="inferred from homology"/>
<keyword evidence="10" id="KW-1185">Reference proteome</keyword>
<dbReference type="GO" id="GO:0030295">
    <property type="term" value="F:protein kinase activator activity"/>
    <property type="evidence" value="ECO:0007669"/>
    <property type="project" value="TreeGrafter"/>
</dbReference>
<dbReference type="OrthoDB" id="1937984at2759"/>
<dbReference type="GO" id="GO:0000422">
    <property type="term" value="P:autophagy of mitochondrion"/>
    <property type="evidence" value="ECO:0007669"/>
    <property type="project" value="TreeGrafter"/>
</dbReference>
<keyword evidence="4 6" id="KW-0072">Autophagy</keyword>
<keyword evidence="5" id="KW-0472">Membrane</keyword>
<evidence type="ECO:0000256" key="1">
    <source>
        <dbReference type="ARBA" id="ARBA00006259"/>
    </source>
</evidence>
<dbReference type="GO" id="GO:1990316">
    <property type="term" value="C:Atg1/ULK1 kinase complex"/>
    <property type="evidence" value="ECO:0007669"/>
    <property type="project" value="TreeGrafter"/>
</dbReference>
<dbReference type="AlphaFoldDB" id="A0A2C5YTX2"/>
<organism evidence="9 10">
    <name type="scientific">Ophiocordyceps australis</name>
    <dbReference type="NCBI Taxonomy" id="1399860"/>
    <lineage>
        <taxon>Eukaryota</taxon>
        <taxon>Fungi</taxon>
        <taxon>Dikarya</taxon>
        <taxon>Ascomycota</taxon>
        <taxon>Pezizomycotina</taxon>
        <taxon>Sordariomycetes</taxon>
        <taxon>Hypocreomycetidae</taxon>
        <taxon>Hypocreales</taxon>
        <taxon>Ophiocordycipitaceae</taxon>
        <taxon>Ophiocordyceps</taxon>
    </lineage>
</organism>
<dbReference type="Proteomes" id="UP000224854">
    <property type="component" value="Unassembled WGS sequence"/>
</dbReference>
<dbReference type="Pfam" id="PF04108">
    <property type="entry name" value="ATG17_like"/>
    <property type="match status" value="2"/>
</dbReference>
<protein>
    <recommendedName>
        <fullName evidence="2 6">Autophagy-related protein 17</fullName>
    </recommendedName>
</protein>
<dbReference type="InterPro" id="IPR007240">
    <property type="entry name" value="Atg17"/>
</dbReference>
<evidence type="ECO:0000256" key="4">
    <source>
        <dbReference type="ARBA" id="ARBA00023006"/>
    </source>
</evidence>
<dbReference type="EMBL" id="NJEU01000722">
    <property type="protein sequence ID" value="PHH71073.1"/>
    <property type="molecule type" value="Genomic_DNA"/>
</dbReference>
<dbReference type="InterPro" id="IPR045326">
    <property type="entry name" value="ATG17-like_dom"/>
</dbReference>
<sequence>MAASASTCSQPSNPSSPTASPTKLPAKPAPNAPAAADAPPISIDSLVSHLLAAKRSLSSMTLVLRANQLATAARTALEEAIVSEAQTAFVHDYVLDQITLLLRVRRALHATHEWGMRDFRNLIRAMDQVHAQLASTMDTLRATEVLDELRPPGTHDDRESRRNLLDFVDETGVHAMRDSMKKSVEELQAIQQSFDADMARFETDIRNLQKVLADLHLSPNAQANMHPPQDAAMAPLELLLTIDHHAACMADLLASLSKHFDMCVTAVRTTEGAAALARRRAAEATQTGPDANTNTTPNNGGDVSISGVIAQQESHTPSLEPETAQDRAEMLRIVVQDAHEVDDVVAEIQQRLAAVEAAAAAIIPQSSSTTASPSSSSSSPTPTPTPNSPCTPKATPPSAPYTTLLAALTEMADSRLAAYIAADDEFRSRWDLEREAVVAQLRDMRATRDFYDGYATAYASFVLELERRRNVQRQVDALWQKARDATDKLLAADQEARDAFRAEVGEFLPTDLWAGAQRPARQWKLVPLDDDETEAA</sequence>
<comment type="function">
    <text evidence="6">Autophagy-specific protein that functions in response to autophagy-inducing signals as a scaffold to recruit other ATG proteins to organize preautophagosomal structure (PAS) formation. Modulates the timing and magnitude of the autophagy response, such as the size of the sequestering vesicles. Plays particularly a role in pexophagy and nucleophagy.</text>
</comment>
<feature type="region of interest" description="Disordered" evidence="7">
    <location>
        <begin position="1"/>
        <end position="35"/>
    </location>
</feature>
<keyword evidence="3 6" id="KW-0963">Cytoplasm</keyword>
<reference evidence="9 10" key="1">
    <citation type="submission" date="2017-06" db="EMBL/GenBank/DDBJ databases">
        <title>Ant-infecting Ophiocordyceps genomes reveal a high diversity of potential behavioral manipulation genes and a possible major role for enterotoxins.</title>
        <authorList>
            <person name="De Bekker C."/>
            <person name="Evans H.C."/>
            <person name="Brachmann A."/>
            <person name="Hughes D.P."/>
        </authorList>
    </citation>
    <scope>NUCLEOTIDE SEQUENCE [LARGE SCALE GENOMIC DNA]</scope>
    <source>
        <strain evidence="9 10">1348a</strain>
    </source>
</reference>
<evidence type="ECO:0000256" key="6">
    <source>
        <dbReference type="RuleBase" id="RU368080"/>
    </source>
</evidence>
<dbReference type="GO" id="GO:0000045">
    <property type="term" value="P:autophagosome assembly"/>
    <property type="evidence" value="ECO:0007669"/>
    <property type="project" value="TreeGrafter"/>
</dbReference>
<gene>
    <name evidence="9" type="ORF">CDD82_6762</name>
</gene>
<feature type="region of interest" description="Disordered" evidence="7">
    <location>
        <begin position="278"/>
        <end position="304"/>
    </location>
</feature>
<comment type="similarity">
    <text evidence="1 6">Belongs to the ATG17 family.</text>
</comment>
<dbReference type="GO" id="GO:0034727">
    <property type="term" value="P:piecemeal microautophagy of the nucleus"/>
    <property type="evidence" value="ECO:0007669"/>
    <property type="project" value="TreeGrafter"/>
</dbReference>
<comment type="caution">
    <text evidence="9">The sequence shown here is derived from an EMBL/GenBank/DDBJ whole genome shotgun (WGS) entry which is preliminary data.</text>
</comment>
<feature type="compositionally biased region" description="Pro residues" evidence="7">
    <location>
        <begin position="381"/>
        <end position="398"/>
    </location>
</feature>
<feature type="compositionally biased region" description="Low complexity" evidence="7">
    <location>
        <begin position="9"/>
        <end position="21"/>
    </location>
</feature>
<evidence type="ECO:0000313" key="9">
    <source>
        <dbReference type="EMBL" id="PHH71073.1"/>
    </source>
</evidence>
<evidence type="ECO:0000256" key="5">
    <source>
        <dbReference type="ARBA" id="ARBA00023136"/>
    </source>
</evidence>
<feature type="region of interest" description="Disordered" evidence="7">
    <location>
        <begin position="364"/>
        <end position="398"/>
    </location>
</feature>
<feature type="compositionally biased region" description="Low complexity" evidence="7">
    <location>
        <begin position="364"/>
        <end position="380"/>
    </location>
</feature>
<evidence type="ECO:0000256" key="2">
    <source>
        <dbReference type="ARBA" id="ARBA00013806"/>
    </source>
</evidence>
<accession>A0A2C5YTX2</accession>
<comment type="subcellular location">
    <subcellularLocation>
        <location evidence="6">Cytoplasm</location>
    </subcellularLocation>
    <subcellularLocation>
        <location evidence="6">Preautophagosomal structure membrane</location>
        <topology evidence="6">Peripheral membrane protein</topology>
    </subcellularLocation>
</comment>
<dbReference type="PANTHER" id="PTHR28005">
    <property type="entry name" value="AUTOPHAGY-RELATED PROTEIN 17"/>
    <property type="match status" value="1"/>
</dbReference>